<accession>A0AAV3AV51</accession>
<keyword evidence="3" id="KW-1185">Reference proteome</keyword>
<dbReference type="Proteomes" id="UP001181693">
    <property type="component" value="Unassembled WGS sequence"/>
</dbReference>
<gene>
    <name evidence="2" type="ORF">GDO54_010240</name>
</gene>
<evidence type="ECO:0000313" key="3">
    <source>
        <dbReference type="Proteomes" id="UP001181693"/>
    </source>
</evidence>
<comment type="caution">
    <text evidence="2">The sequence shown here is derived from an EMBL/GenBank/DDBJ whole genome shotgun (WGS) entry which is preliminary data.</text>
</comment>
<sequence length="149" mass="17235">MPFKVFSRKKKAALALICLLSAEEEDVEKKRRMWCKDCLLDRDTISHENLLRELRHSFPHFYAESIPGSPDQAGHPEEQQEVEVSEGERESPEPDTSGQMARSVGVVSQKKEIMAKLEAMDQKWKEVAKTVRKARRDLRALKKIIKKNF</sequence>
<evidence type="ECO:0000256" key="1">
    <source>
        <dbReference type="SAM" id="MobiDB-lite"/>
    </source>
</evidence>
<proteinExistence type="predicted"/>
<dbReference type="AlphaFoldDB" id="A0AAV3AV51"/>
<evidence type="ECO:0000313" key="2">
    <source>
        <dbReference type="EMBL" id="DBA25913.1"/>
    </source>
</evidence>
<name>A0AAV3AV51_PYXAD</name>
<dbReference type="EMBL" id="DYDO01000004">
    <property type="protein sequence ID" value="DBA25913.1"/>
    <property type="molecule type" value="Genomic_DNA"/>
</dbReference>
<protein>
    <submittedName>
        <fullName evidence="2">Uncharacterized protein</fullName>
    </submittedName>
</protein>
<organism evidence="2 3">
    <name type="scientific">Pyxicephalus adspersus</name>
    <name type="common">African bullfrog</name>
    <dbReference type="NCBI Taxonomy" id="30357"/>
    <lineage>
        <taxon>Eukaryota</taxon>
        <taxon>Metazoa</taxon>
        <taxon>Chordata</taxon>
        <taxon>Craniata</taxon>
        <taxon>Vertebrata</taxon>
        <taxon>Euteleostomi</taxon>
        <taxon>Amphibia</taxon>
        <taxon>Batrachia</taxon>
        <taxon>Anura</taxon>
        <taxon>Neobatrachia</taxon>
        <taxon>Ranoidea</taxon>
        <taxon>Pyxicephalidae</taxon>
        <taxon>Pyxicephalinae</taxon>
        <taxon>Pyxicephalus</taxon>
    </lineage>
</organism>
<feature type="region of interest" description="Disordered" evidence="1">
    <location>
        <begin position="62"/>
        <end position="106"/>
    </location>
</feature>
<reference evidence="2" key="1">
    <citation type="thesis" date="2020" institute="ProQuest LLC" country="789 East Eisenhower Parkway, Ann Arbor, MI, USA">
        <title>Comparative Genomics and Chromosome Evolution.</title>
        <authorList>
            <person name="Mudd A.B."/>
        </authorList>
    </citation>
    <scope>NUCLEOTIDE SEQUENCE</scope>
    <source>
        <strain evidence="2">1538</strain>
        <tissue evidence="2">Blood</tissue>
    </source>
</reference>